<accession>A0A182LUG3</accession>
<feature type="compositionally biased region" description="Low complexity" evidence="1">
    <location>
        <begin position="193"/>
        <end position="206"/>
    </location>
</feature>
<evidence type="ECO:0000313" key="4">
    <source>
        <dbReference type="Proteomes" id="UP000075883"/>
    </source>
</evidence>
<dbReference type="EMBL" id="AXCM01001233">
    <property type="status" value="NOT_ANNOTATED_CDS"/>
    <property type="molecule type" value="Genomic_DNA"/>
</dbReference>
<keyword evidence="2" id="KW-0812">Transmembrane</keyword>
<keyword evidence="2" id="KW-0472">Membrane</keyword>
<protein>
    <submittedName>
        <fullName evidence="3">Uncharacterized protein</fullName>
    </submittedName>
</protein>
<organism evidence="3 4">
    <name type="scientific">Anopheles culicifacies</name>
    <dbReference type="NCBI Taxonomy" id="139723"/>
    <lineage>
        <taxon>Eukaryota</taxon>
        <taxon>Metazoa</taxon>
        <taxon>Ecdysozoa</taxon>
        <taxon>Arthropoda</taxon>
        <taxon>Hexapoda</taxon>
        <taxon>Insecta</taxon>
        <taxon>Pterygota</taxon>
        <taxon>Neoptera</taxon>
        <taxon>Endopterygota</taxon>
        <taxon>Diptera</taxon>
        <taxon>Nematocera</taxon>
        <taxon>Culicoidea</taxon>
        <taxon>Culicidae</taxon>
        <taxon>Anophelinae</taxon>
        <taxon>Anopheles</taxon>
        <taxon>culicifacies species complex</taxon>
    </lineage>
</organism>
<name>A0A182LUG3_9DIPT</name>
<feature type="compositionally biased region" description="Basic and acidic residues" evidence="1">
    <location>
        <begin position="43"/>
        <end position="55"/>
    </location>
</feature>
<evidence type="ECO:0000256" key="2">
    <source>
        <dbReference type="SAM" id="Phobius"/>
    </source>
</evidence>
<evidence type="ECO:0000313" key="3">
    <source>
        <dbReference type="EnsemblMetazoa" id="ACUA002247-PA"/>
    </source>
</evidence>
<feature type="compositionally biased region" description="Basic and acidic residues" evidence="1">
    <location>
        <begin position="309"/>
        <end position="320"/>
    </location>
</feature>
<feature type="region of interest" description="Disordered" evidence="1">
    <location>
        <begin position="298"/>
        <end position="320"/>
    </location>
</feature>
<dbReference type="EnsemblMetazoa" id="ACUA002247-RA">
    <property type="protein sequence ID" value="ACUA002247-PA"/>
    <property type="gene ID" value="ACUA002247"/>
</dbReference>
<reference evidence="3" key="2">
    <citation type="submission" date="2020-05" db="UniProtKB">
        <authorList>
            <consortium name="EnsemblMetazoa"/>
        </authorList>
    </citation>
    <scope>IDENTIFICATION</scope>
    <source>
        <strain evidence="3">A-37</strain>
    </source>
</reference>
<feature type="region of interest" description="Disordered" evidence="1">
    <location>
        <begin position="247"/>
        <end position="269"/>
    </location>
</feature>
<keyword evidence="4" id="KW-1185">Reference proteome</keyword>
<evidence type="ECO:0000256" key="1">
    <source>
        <dbReference type="SAM" id="MobiDB-lite"/>
    </source>
</evidence>
<dbReference type="Proteomes" id="UP000075883">
    <property type="component" value="Unassembled WGS sequence"/>
</dbReference>
<keyword evidence="2" id="KW-1133">Transmembrane helix</keyword>
<feature type="transmembrane region" description="Helical" evidence="2">
    <location>
        <begin position="406"/>
        <end position="427"/>
    </location>
</feature>
<proteinExistence type="predicted"/>
<feature type="region of interest" description="Disordered" evidence="1">
    <location>
        <begin position="191"/>
        <end position="220"/>
    </location>
</feature>
<feature type="compositionally biased region" description="Low complexity" evidence="1">
    <location>
        <begin position="65"/>
        <end position="76"/>
    </location>
</feature>
<dbReference type="AlphaFoldDB" id="A0A182LUG3"/>
<reference evidence="4" key="1">
    <citation type="submission" date="2013-09" db="EMBL/GenBank/DDBJ databases">
        <title>The Genome Sequence of Anopheles culicifacies species A.</title>
        <authorList>
            <consortium name="The Broad Institute Genomics Platform"/>
            <person name="Neafsey D.E."/>
            <person name="Besansky N."/>
            <person name="Howell P."/>
            <person name="Walton C."/>
            <person name="Young S.K."/>
            <person name="Zeng Q."/>
            <person name="Gargeya S."/>
            <person name="Fitzgerald M."/>
            <person name="Haas B."/>
            <person name="Abouelleil A."/>
            <person name="Allen A.W."/>
            <person name="Alvarado L."/>
            <person name="Arachchi H.M."/>
            <person name="Berlin A.M."/>
            <person name="Chapman S.B."/>
            <person name="Gainer-Dewar J."/>
            <person name="Goldberg J."/>
            <person name="Griggs A."/>
            <person name="Gujja S."/>
            <person name="Hansen M."/>
            <person name="Howarth C."/>
            <person name="Imamovic A."/>
            <person name="Ireland A."/>
            <person name="Larimer J."/>
            <person name="McCowan C."/>
            <person name="Murphy C."/>
            <person name="Pearson M."/>
            <person name="Poon T.W."/>
            <person name="Priest M."/>
            <person name="Roberts A."/>
            <person name="Saif S."/>
            <person name="Shea T."/>
            <person name="Sisk P."/>
            <person name="Sykes S."/>
            <person name="Wortman J."/>
            <person name="Nusbaum C."/>
            <person name="Birren B."/>
        </authorList>
    </citation>
    <scope>NUCLEOTIDE SEQUENCE [LARGE SCALE GENOMIC DNA]</scope>
    <source>
        <strain evidence="4">A-37</strain>
    </source>
</reference>
<feature type="region of interest" description="Disordered" evidence="1">
    <location>
        <begin position="30"/>
        <end position="134"/>
    </location>
</feature>
<dbReference type="VEuPathDB" id="VectorBase:ACUA002247"/>
<sequence>MVKATRPYVDPVDDCRLILLHCTVQLQLQSTTSYRHRTNRSPRKYEAERQQEKRRELRLKRFWRTTTKPPTSSEESGGCESPTKLGRKAFQQPSGTGGTTAGSSNDSPPKHPTCSLPLLQVWPSQDSPRGEADGQSFVFPIVADDQQQSSNGRRNSLFVDQLQAGDSGIDSVQASPSPIAMPCHPLVVSNAISPSASPTAGSPTPSVDRTTRRPSTSLLHPDHARIFALRAPSSPDQVSLASLPLFDNHRSSSTPPHPLHTSLEDSTEFNGATTSNHLCTASSSTTSSLTSVAVATLGHHPQRSSDPWLRPERDKDNPELDQRRASTMTARLSLFDALDLEYALLRAAARGSVGPYSLSESLHKLTFTQSLAFPALARGLATKRRNSTEQSSSRPLNPNESGLNTFAKVVTACVLVMVSFLVFLVVYKYVRT</sequence>